<evidence type="ECO:0000313" key="4">
    <source>
        <dbReference type="Proteomes" id="UP000828390"/>
    </source>
</evidence>
<keyword evidence="1" id="KW-0677">Repeat</keyword>
<dbReference type="PANTHER" id="PTHR12157:SF21">
    <property type="entry name" value="RAB3 INTERACTING MOLECULE, ISOFORM F"/>
    <property type="match status" value="1"/>
</dbReference>
<dbReference type="SUPFAM" id="SSF57903">
    <property type="entry name" value="FYVE/PHD zinc finger"/>
    <property type="match status" value="1"/>
</dbReference>
<feature type="domain" description="RIM zinc finger" evidence="2">
    <location>
        <begin position="49"/>
        <end position="78"/>
    </location>
</feature>
<dbReference type="GO" id="GO:0044325">
    <property type="term" value="F:transmembrane transporter binding"/>
    <property type="evidence" value="ECO:0007669"/>
    <property type="project" value="TreeGrafter"/>
</dbReference>
<organism evidence="3 4">
    <name type="scientific">Dreissena polymorpha</name>
    <name type="common">Zebra mussel</name>
    <name type="synonym">Mytilus polymorpha</name>
    <dbReference type="NCBI Taxonomy" id="45954"/>
    <lineage>
        <taxon>Eukaryota</taxon>
        <taxon>Metazoa</taxon>
        <taxon>Spiralia</taxon>
        <taxon>Lophotrochozoa</taxon>
        <taxon>Mollusca</taxon>
        <taxon>Bivalvia</taxon>
        <taxon>Autobranchia</taxon>
        <taxon>Heteroconchia</taxon>
        <taxon>Euheterodonta</taxon>
        <taxon>Imparidentia</taxon>
        <taxon>Neoheterodontei</taxon>
        <taxon>Myida</taxon>
        <taxon>Dreissenoidea</taxon>
        <taxon>Dreissenidae</taxon>
        <taxon>Dreissena</taxon>
    </lineage>
</organism>
<evidence type="ECO:0000259" key="2">
    <source>
        <dbReference type="Pfam" id="PF22601"/>
    </source>
</evidence>
<dbReference type="Gene3D" id="3.30.40.10">
    <property type="entry name" value="Zinc/RING finger domain, C3HC4 (zinc finger)"/>
    <property type="match status" value="1"/>
</dbReference>
<dbReference type="EMBL" id="JAIWYP010000003">
    <property type="protein sequence ID" value="KAH3849436.1"/>
    <property type="molecule type" value="Genomic_DNA"/>
</dbReference>
<dbReference type="GO" id="GO:0042734">
    <property type="term" value="C:presynaptic membrane"/>
    <property type="evidence" value="ECO:0007669"/>
    <property type="project" value="TreeGrafter"/>
</dbReference>
<reference evidence="3" key="1">
    <citation type="journal article" date="2019" name="bioRxiv">
        <title>The Genome of the Zebra Mussel, Dreissena polymorpha: A Resource for Invasive Species Research.</title>
        <authorList>
            <person name="McCartney M.A."/>
            <person name="Auch B."/>
            <person name="Kono T."/>
            <person name="Mallez S."/>
            <person name="Zhang Y."/>
            <person name="Obille A."/>
            <person name="Becker A."/>
            <person name="Abrahante J.E."/>
            <person name="Garbe J."/>
            <person name="Badalamenti J.P."/>
            <person name="Herman A."/>
            <person name="Mangelson H."/>
            <person name="Liachko I."/>
            <person name="Sullivan S."/>
            <person name="Sone E.D."/>
            <person name="Koren S."/>
            <person name="Silverstein K.A.T."/>
            <person name="Beckman K.B."/>
            <person name="Gohl D.M."/>
        </authorList>
    </citation>
    <scope>NUCLEOTIDE SEQUENCE</scope>
    <source>
        <strain evidence="3">Duluth1</strain>
        <tissue evidence="3">Whole animal</tissue>
    </source>
</reference>
<dbReference type="InterPro" id="IPR011011">
    <property type="entry name" value="Znf_FYVE_PHD"/>
</dbReference>
<dbReference type="InterPro" id="IPR013083">
    <property type="entry name" value="Znf_RING/FYVE/PHD"/>
</dbReference>
<dbReference type="GO" id="GO:0042391">
    <property type="term" value="P:regulation of membrane potential"/>
    <property type="evidence" value="ECO:0007669"/>
    <property type="project" value="TreeGrafter"/>
</dbReference>
<comment type="caution">
    <text evidence="3">The sequence shown here is derived from an EMBL/GenBank/DDBJ whole genome shotgun (WGS) entry which is preliminary data.</text>
</comment>
<dbReference type="GO" id="GO:0048167">
    <property type="term" value="P:regulation of synaptic plasticity"/>
    <property type="evidence" value="ECO:0007669"/>
    <property type="project" value="TreeGrafter"/>
</dbReference>
<name>A0A9D4QZG5_DREPO</name>
<protein>
    <recommendedName>
        <fullName evidence="2">RIM zinc finger domain-containing protein</fullName>
    </recommendedName>
</protein>
<dbReference type="Pfam" id="PF22601">
    <property type="entry name" value="RIM2a_ZnF"/>
    <property type="match status" value="1"/>
</dbReference>
<dbReference type="GO" id="GO:0050806">
    <property type="term" value="P:positive regulation of synaptic transmission"/>
    <property type="evidence" value="ECO:0007669"/>
    <property type="project" value="TreeGrafter"/>
</dbReference>
<sequence length="96" mass="11200">MGEFNRRKWVKCLVSFGRKLRDSLLTFEEEVKRHASQKGKLKHIDLRLCRLCFKTKFADGIGKVCSDCHKRVCNRCGSFSNPTWSVKKQKVILSPR</sequence>
<dbReference type="PANTHER" id="PTHR12157">
    <property type="entry name" value="REGULATING SYNAPTIC MEMBRANE EXOCYTOSIS PROTEIN"/>
    <property type="match status" value="1"/>
</dbReference>
<dbReference type="GO" id="GO:0048788">
    <property type="term" value="C:cytoskeleton of presynaptic active zone"/>
    <property type="evidence" value="ECO:0007669"/>
    <property type="project" value="TreeGrafter"/>
</dbReference>
<dbReference type="Proteomes" id="UP000828390">
    <property type="component" value="Unassembled WGS sequence"/>
</dbReference>
<dbReference type="GO" id="GO:0048791">
    <property type="term" value="P:calcium ion-regulated exocytosis of neurotransmitter"/>
    <property type="evidence" value="ECO:0007669"/>
    <property type="project" value="TreeGrafter"/>
</dbReference>
<evidence type="ECO:0000313" key="3">
    <source>
        <dbReference type="EMBL" id="KAH3849436.1"/>
    </source>
</evidence>
<dbReference type="GO" id="GO:0031267">
    <property type="term" value="F:small GTPase binding"/>
    <property type="evidence" value="ECO:0007669"/>
    <property type="project" value="InterPro"/>
</dbReference>
<accession>A0A9D4QZG5</accession>
<proteinExistence type="predicted"/>
<reference evidence="3" key="2">
    <citation type="submission" date="2020-11" db="EMBL/GenBank/DDBJ databases">
        <authorList>
            <person name="McCartney M.A."/>
            <person name="Auch B."/>
            <person name="Kono T."/>
            <person name="Mallez S."/>
            <person name="Becker A."/>
            <person name="Gohl D.M."/>
            <person name="Silverstein K.A.T."/>
            <person name="Koren S."/>
            <person name="Bechman K.B."/>
            <person name="Herman A."/>
            <person name="Abrahante J.E."/>
            <person name="Garbe J."/>
        </authorList>
    </citation>
    <scope>NUCLEOTIDE SEQUENCE</scope>
    <source>
        <strain evidence="3">Duluth1</strain>
        <tissue evidence="3">Whole animal</tissue>
    </source>
</reference>
<dbReference type="InterPro" id="IPR054386">
    <property type="entry name" value="RIM_Znf"/>
</dbReference>
<keyword evidence="4" id="KW-1185">Reference proteome</keyword>
<gene>
    <name evidence="3" type="ORF">DPMN_091837</name>
</gene>
<dbReference type="AlphaFoldDB" id="A0A9D4QZG5"/>
<dbReference type="InterPro" id="IPR039032">
    <property type="entry name" value="Rim-like"/>
</dbReference>
<evidence type="ECO:0000256" key="1">
    <source>
        <dbReference type="ARBA" id="ARBA00022737"/>
    </source>
</evidence>